<keyword evidence="3" id="KW-0472">Membrane</keyword>
<keyword evidence="6" id="KW-1185">Reference proteome</keyword>
<dbReference type="PANTHER" id="PTHR10464">
    <property type="entry name" value="UREA TRANSPORTER"/>
    <property type="match status" value="1"/>
</dbReference>
<organism evidence="6 7">
    <name type="scientific">Leptonychotes weddellii</name>
    <name type="common">Weddell seal</name>
    <name type="synonym">Otaria weddellii</name>
    <dbReference type="NCBI Taxonomy" id="9713"/>
    <lineage>
        <taxon>Eukaryota</taxon>
        <taxon>Metazoa</taxon>
        <taxon>Chordata</taxon>
        <taxon>Craniata</taxon>
        <taxon>Vertebrata</taxon>
        <taxon>Euteleostomi</taxon>
        <taxon>Mammalia</taxon>
        <taxon>Eutheria</taxon>
        <taxon>Laurasiatheria</taxon>
        <taxon>Carnivora</taxon>
        <taxon>Caniformia</taxon>
        <taxon>Pinnipedia</taxon>
        <taxon>Phocidae</taxon>
        <taxon>Monachinae</taxon>
        <taxon>Lobodontini</taxon>
        <taxon>Leptonychotes</taxon>
    </lineage>
</organism>
<keyword evidence="4" id="KW-0325">Glycoprotein</keyword>
<dbReference type="RefSeq" id="XP_030893315.1">
    <property type="nucleotide sequence ID" value="XM_031037455.1"/>
</dbReference>
<keyword evidence="3" id="KW-1003">Cell membrane</keyword>
<evidence type="ECO:0000313" key="6">
    <source>
        <dbReference type="Proteomes" id="UP000245341"/>
    </source>
</evidence>
<dbReference type="AlphaFoldDB" id="A0A7F8RIZ2"/>
<evidence type="ECO:0000256" key="5">
    <source>
        <dbReference type="SAM" id="MobiDB-lite"/>
    </source>
</evidence>
<dbReference type="OrthoDB" id="426293at2759"/>
<dbReference type="GeneID" id="115943826"/>
<evidence type="ECO:0000313" key="7">
    <source>
        <dbReference type="RefSeq" id="XP_030893315.1"/>
    </source>
</evidence>
<evidence type="ECO:0000256" key="4">
    <source>
        <dbReference type="ARBA" id="ARBA00023180"/>
    </source>
</evidence>
<gene>
    <name evidence="7" type="primary">LOC115943826</name>
</gene>
<feature type="compositionally biased region" description="Basic and acidic residues" evidence="5">
    <location>
        <begin position="1"/>
        <end position="30"/>
    </location>
</feature>
<proteinExistence type="predicted"/>
<evidence type="ECO:0000256" key="3">
    <source>
        <dbReference type="ARBA" id="ARBA00022475"/>
    </source>
</evidence>
<comment type="subcellular location">
    <subcellularLocation>
        <location evidence="1">Cell membrane</location>
        <topology evidence="1">Multi-pass membrane protein</topology>
    </subcellularLocation>
</comment>
<accession>A0A7F8RIZ2</accession>
<reference evidence="7" key="1">
    <citation type="submission" date="2025-08" db="UniProtKB">
        <authorList>
            <consortium name="RefSeq"/>
        </authorList>
    </citation>
    <scope>IDENTIFICATION</scope>
    <source>
        <tissue evidence="7">Liver</tissue>
    </source>
</reference>
<feature type="region of interest" description="Disordered" evidence="5">
    <location>
        <begin position="1"/>
        <end position="32"/>
    </location>
</feature>
<protein>
    <submittedName>
        <fullName evidence="7">Uncharacterized protein LOC115943826</fullName>
    </submittedName>
</protein>
<evidence type="ECO:0000256" key="1">
    <source>
        <dbReference type="ARBA" id="ARBA00004651"/>
    </source>
</evidence>
<dbReference type="KEGG" id="lww:115943826"/>
<dbReference type="GO" id="GO:0005886">
    <property type="term" value="C:plasma membrane"/>
    <property type="evidence" value="ECO:0007669"/>
    <property type="project" value="UniProtKB-SubCell"/>
</dbReference>
<keyword evidence="2" id="KW-0813">Transport</keyword>
<dbReference type="GO" id="GO:0015204">
    <property type="term" value="F:urea transmembrane transporter activity"/>
    <property type="evidence" value="ECO:0007669"/>
    <property type="project" value="InterPro"/>
</dbReference>
<dbReference type="InterPro" id="IPR004937">
    <property type="entry name" value="Urea_transporter"/>
</dbReference>
<sequence length="294" mass="31861">MFKDHPTLSEMGRRQDDDTSTGRETDRQQVQDRGLVLGNALAGAPEVGGESRGHGYAERGSVYKTVRCLLPALSAPKHPAFYESPAALYQPVPSAAGQPAGAKLSTSYAWNQNPPKIKIIYGERGRMNGQSLVAGAGDAPRGPLWKDPCGDKAGEAALRGFTWLSMAPAQGPPDQEPEEEITMEDSPTMVKMDQGEKQVLRSPRRRYLPKALGYVTGDMKEFASWLKGYTPLSPWCCYKTADGGGGDQSLDGPPELSLCEQEAQSCRTELSGKKRGSGVNKRPLFVLLPQPHKC</sequence>
<name>A0A7F8RIZ2_LEPWE</name>
<dbReference type="PANTHER" id="PTHR10464:SF5">
    <property type="entry name" value="UREA TRANSPORTER 1"/>
    <property type="match status" value="1"/>
</dbReference>
<evidence type="ECO:0000256" key="2">
    <source>
        <dbReference type="ARBA" id="ARBA00022448"/>
    </source>
</evidence>
<dbReference type="Proteomes" id="UP000245341">
    <property type="component" value="Unplaced"/>
</dbReference>